<dbReference type="Gene3D" id="2.40.100.10">
    <property type="entry name" value="Cyclophilin-like"/>
    <property type="match status" value="1"/>
</dbReference>
<protein>
    <recommendedName>
        <fullName evidence="1">peptidylprolyl isomerase</fullName>
        <ecNumber evidence="1">5.2.1.8</ecNumber>
    </recommendedName>
</protein>
<dbReference type="GO" id="GO:0003755">
    <property type="term" value="F:peptidyl-prolyl cis-trans isomerase activity"/>
    <property type="evidence" value="ECO:0007669"/>
    <property type="project" value="UniProtKB-EC"/>
</dbReference>
<evidence type="ECO:0000256" key="4">
    <source>
        <dbReference type="SAM" id="MobiDB-lite"/>
    </source>
</evidence>
<dbReference type="InterPro" id="IPR002130">
    <property type="entry name" value="Cyclophilin-type_PPIase_dom"/>
</dbReference>
<gene>
    <name evidence="7" type="ORF">ACFSC0_17915</name>
</gene>
<dbReference type="InterPro" id="IPR029000">
    <property type="entry name" value="Cyclophilin-like_dom_sf"/>
</dbReference>
<evidence type="ECO:0000256" key="3">
    <source>
        <dbReference type="ARBA" id="ARBA00023235"/>
    </source>
</evidence>
<dbReference type="SUPFAM" id="SSF50891">
    <property type="entry name" value="Cyclophilin-like"/>
    <property type="match status" value="1"/>
</dbReference>
<dbReference type="EC" id="5.2.1.8" evidence="1"/>
<dbReference type="PANTHER" id="PTHR45625:SF4">
    <property type="entry name" value="PEPTIDYLPROLYL ISOMERASE DOMAIN AND WD REPEAT-CONTAINING PROTEIN 1"/>
    <property type="match status" value="1"/>
</dbReference>
<organism evidence="7 8">
    <name type="scientific">Phenylobacterium terrae</name>
    <dbReference type="NCBI Taxonomy" id="2665495"/>
    <lineage>
        <taxon>Bacteria</taxon>
        <taxon>Pseudomonadati</taxon>
        <taxon>Pseudomonadota</taxon>
        <taxon>Alphaproteobacteria</taxon>
        <taxon>Caulobacterales</taxon>
        <taxon>Caulobacteraceae</taxon>
        <taxon>Phenylobacterium</taxon>
    </lineage>
</organism>
<feature type="domain" description="PPIase cyclophilin-type" evidence="6">
    <location>
        <begin position="47"/>
        <end position="252"/>
    </location>
</feature>
<dbReference type="Proteomes" id="UP001597237">
    <property type="component" value="Unassembled WGS sequence"/>
</dbReference>
<dbReference type="RefSeq" id="WP_377282234.1">
    <property type="nucleotide sequence ID" value="NZ_JBHRSI010000005.1"/>
</dbReference>
<keyword evidence="3 7" id="KW-0413">Isomerase</keyword>
<keyword evidence="8" id="KW-1185">Reference proteome</keyword>
<evidence type="ECO:0000313" key="7">
    <source>
        <dbReference type="EMBL" id="MFD1785282.1"/>
    </source>
</evidence>
<accession>A0ABW4N580</accession>
<dbReference type="PANTHER" id="PTHR45625">
    <property type="entry name" value="PEPTIDYL-PROLYL CIS-TRANS ISOMERASE-RELATED"/>
    <property type="match status" value="1"/>
</dbReference>
<evidence type="ECO:0000256" key="5">
    <source>
        <dbReference type="SAM" id="SignalP"/>
    </source>
</evidence>
<dbReference type="Pfam" id="PF00160">
    <property type="entry name" value="Pro_isomerase"/>
    <property type="match status" value="1"/>
</dbReference>
<keyword evidence="5" id="KW-0732">Signal</keyword>
<proteinExistence type="predicted"/>
<keyword evidence="2" id="KW-0697">Rotamase</keyword>
<dbReference type="CDD" id="cd00317">
    <property type="entry name" value="cyclophilin"/>
    <property type="match status" value="1"/>
</dbReference>
<evidence type="ECO:0000259" key="6">
    <source>
        <dbReference type="PROSITE" id="PS50072"/>
    </source>
</evidence>
<evidence type="ECO:0000313" key="8">
    <source>
        <dbReference type="Proteomes" id="UP001597237"/>
    </source>
</evidence>
<dbReference type="EMBL" id="JBHUEY010000006">
    <property type="protein sequence ID" value="MFD1785282.1"/>
    <property type="molecule type" value="Genomic_DNA"/>
</dbReference>
<dbReference type="PROSITE" id="PS50072">
    <property type="entry name" value="CSA_PPIASE_2"/>
    <property type="match status" value="1"/>
</dbReference>
<name>A0ABW4N580_9CAUL</name>
<dbReference type="InterPro" id="IPR044666">
    <property type="entry name" value="Cyclophilin_A-like"/>
</dbReference>
<comment type="caution">
    <text evidence="7">The sequence shown here is derived from an EMBL/GenBank/DDBJ whole genome shotgun (WGS) entry which is preliminary data.</text>
</comment>
<evidence type="ECO:0000256" key="1">
    <source>
        <dbReference type="ARBA" id="ARBA00013194"/>
    </source>
</evidence>
<feature type="signal peptide" evidence="5">
    <location>
        <begin position="1"/>
        <end position="21"/>
    </location>
</feature>
<sequence>MIRALVLGACALSLAAAPALAQPKPPAPAAQPAAPGPGDWRTPDPQNVLVIDTNKGRILVEIVPQVAPQHAERIRTLTRQGLYDGRRFFRVIDGFMAQTGDPLDTGEGGSALPDLPAEFTLRIAPSEMVKVHADAVSEIGFVGPVPVRSQNAWMAAATVDGKVTAFGLYCPGVAGMARGGDPNSANSQFFLMRAKYPALEQRYTVWGRVISGLEVVRAIKTGEPVAPPQDEMQKVRVLADIPEAERPKVRVVDTKSPWLTAEVARLKALKGPDFNACDVELPVEVK</sequence>
<feature type="region of interest" description="Disordered" evidence="4">
    <location>
        <begin position="21"/>
        <end position="46"/>
    </location>
</feature>
<reference evidence="8" key="1">
    <citation type="journal article" date="2019" name="Int. J. Syst. Evol. Microbiol.">
        <title>The Global Catalogue of Microorganisms (GCM) 10K type strain sequencing project: providing services to taxonomists for standard genome sequencing and annotation.</title>
        <authorList>
            <consortium name="The Broad Institute Genomics Platform"/>
            <consortium name="The Broad Institute Genome Sequencing Center for Infectious Disease"/>
            <person name="Wu L."/>
            <person name="Ma J."/>
        </authorList>
    </citation>
    <scope>NUCLEOTIDE SEQUENCE [LARGE SCALE GENOMIC DNA]</scope>
    <source>
        <strain evidence="8">DFY28</strain>
    </source>
</reference>
<evidence type="ECO:0000256" key="2">
    <source>
        <dbReference type="ARBA" id="ARBA00023110"/>
    </source>
</evidence>
<feature type="chain" id="PRO_5045851347" description="peptidylprolyl isomerase" evidence="5">
    <location>
        <begin position="22"/>
        <end position="286"/>
    </location>
</feature>